<evidence type="ECO:0000313" key="4">
    <source>
        <dbReference type="EMBL" id="ELP65783.1"/>
    </source>
</evidence>
<dbReference type="Pfam" id="PF00795">
    <property type="entry name" value="CN_hydrolase"/>
    <property type="match status" value="1"/>
</dbReference>
<dbReference type="InterPro" id="IPR050345">
    <property type="entry name" value="Aliph_Amidase/BUP"/>
</dbReference>
<proteinExistence type="predicted"/>
<comment type="caution">
    <text evidence="4">The sequence shown here is derived from an EMBL/GenBank/DDBJ whole genome shotgun (WGS) entry which is preliminary data.</text>
</comment>
<sequence length="420" mass="46401">MRVSRRRRSVRENLKIDVAAGRPLDCLVIYTKSTTTCRHRVPRRHHRRRSGPERRAYGRDFVWNGAPKVDEARGHGLDVGRPSLRSACQFTGHSQRTGQELRGSGRAGRRFTPRRGRCHSVQVMARTLRLAVAQSTVPEDPTDRGALRAAGEEIRALMAEAVGAGARLVQFPEGAITYPSKHVMAAAPDGGLTPADWSRAAWDVLREEAESIAALAGELRLWTAFGSIHPLTPPNRPHNSLFIVSDRGELVARYDKRFLSHTEVSYLYTPGRGPVVFEVDGIRIGCALCVEANFPPLFAEYERLDVDCVLLSVMVDDAPRARVAQAYGTLYNYWLGYSIPAQYSATVPSGIVAPGGRWLAQCPADGQPALAVADIDLDSTDPDIDVALRYARPWRRSAQNGLYDEHLVTGDPRSDTHMAF</sequence>
<dbReference type="CDD" id="cd07197">
    <property type="entry name" value="nitrilase"/>
    <property type="match status" value="1"/>
</dbReference>
<dbReference type="AlphaFoldDB" id="L7F2C1"/>
<dbReference type="PROSITE" id="PS50263">
    <property type="entry name" value="CN_HYDROLASE"/>
    <property type="match status" value="1"/>
</dbReference>
<keyword evidence="5" id="KW-1185">Reference proteome</keyword>
<evidence type="ECO:0000256" key="1">
    <source>
        <dbReference type="ARBA" id="ARBA00022801"/>
    </source>
</evidence>
<dbReference type="InterPro" id="IPR003010">
    <property type="entry name" value="C-N_Hydrolase"/>
</dbReference>
<name>L7F2C1_STRT8</name>
<feature type="region of interest" description="Disordered" evidence="2">
    <location>
        <begin position="91"/>
        <end position="112"/>
    </location>
</feature>
<dbReference type="PANTHER" id="PTHR43674">
    <property type="entry name" value="NITRILASE C965.09-RELATED"/>
    <property type="match status" value="1"/>
</dbReference>
<dbReference type="Gene3D" id="3.60.110.10">
    <property type="entry name" value="Carbon-nitrogen hydrolase"/>
    <property type="match status" value="1"/>
</dbReference>
<evidence type="ECO:0000256" key="2">
    <source>
        <dbReference type="SAM" id="MobiDB-lite"/>
    </source>
</evidence>
<dbReference type="EMBL" id="AEJB01000361">
    <property type="protein sequence ID" value="ELP65783.1"/>
    <property type="molecule type" value="Genomic_DNA"/>
</dbReference>
<dbReference type="InterPro" id="IPR036526">
    <property type="entry name" value="C-N_Hydrolase_sf"/>
</dbReference>
<dbReference type="PATRIC" id="fig|698760.3.peg.5531"/>
<dbReference type="Proteomes" id="UP000010931">
    <property type="component" value="Unassembled WGS sequence"/>
</dbReference>
<accession>L7F2C1</accession>
<dbReference type="GO" id="GO:0016811">
    <property type="term" value="F:hydrolase activity, acting on carbon-nitrogen (but not peptide) bonds, in linear amides"/>
    <property type="evidence" value="ECO:0007669"/>
    <property type="project" value="TreeGrafter"/>
</dbReference>
<gene>
    <name evidence="4" type="ORF">STRTUCAR8_02001</name>
</gene>
<evidence type="ECO:0000259" key="3">
    <source>
        <dbReference type="PROSITE" id="PS50263"/>
    </source>
</evidence>
<organism evidence="4 5">
    <name type="scientific">Streptomyces turgidiscabies (strain Car8)</name>
    <dbReference type="NCBI Taxonomy" id="698760"/>
    <lineage>
        <taxon>Bacteria</taxon>
        <taxon>Bacillati</taxon>
        <taxon>Actinomycetota</taxon>
        <taxon>Actinomycetes</taxon>
        <taxon>Kitasatosporales</taxon>
        <taxon>Streptomycetaceae</taxon>
        <taxon>Streptomyces</taxon>
    </lineage>
</organism>
<dbReference type="STRING" id="85558.T45_06324"/>
<keyword evidence="1 4" id="KW-0378">Hydrolase</keyword>
<dbReference type="PANTHER" id="PTHR43674:SF16">
    <property type="entry name" value="CARBON-NITROGEN FAMILY, PUTATIVE (AFU_ORTHOLOGUE AFUA_5G02350)-RELATED"/>
    <property type="match status" value="1"/>
</dbReference>
<dbReference type="SUPFAM" id="SSF56317">
    <property type="entry name" value="Carbon-nitrogen hydrolase"/>
    <property type="match status" value="1"/>
</dbReference>
<evidence type="ECO:0000313" key="5">
    <source>
        <dbReference type="Proteomes" id="UP000010931"/>
    </source>
</evidence>
<protein>
    <submittedName>
        <fullName evidence="4">Carbon-nitrogen bound hydrolase</fullName>
    </submittedName>
</protein>
<reference evidence="4 5" key="1">
    <citation type="journal article" date="2011" name="Plasmid">
        <title>Streptomyces turgidiscabies Car8 contains a modular pathogenicity island that shares virulence genes with other actinobacterial plant pathogens.</title>
        <authorList>
            <person name="Huguet-Tapia J.C."/>
            <person name="Badger J.H."/>
            <person name="Loria R."/>
            <person name="Pettis G.S."/>
        </authorList>
    </citation>
    <scope>NUCLEOTIDE SEQUENCE [LARGE SCALE GENOMIC DNA]</scope>
    <source>
        <strain evidence="4 5">Car8</strain>
    </source>
</reference>
<feature type="domain" description="CN hydrolase" evidence="3">
    <location>
        <begin position="128"/>
        <end position="377"/>
    </location>
</feature>